<accession>A0A6J7Q3B1</accession>
<reference evidence="2" key="1">
    <citation type="submission" date="2020-05" db="EMBL/GenBank/DDBJ databases">
        <authorList>
            <person name="Chiriac C."/>
            <person name="Salcher M."/>
            <person name="Ghai R."/>
            <person name="Kavagutti S V."/>
        </authorList>
    </citation>
    <scope>NUCLEOTIDE SEQUENCE</scope>
</reference>
<feature type="transmembrane region" description="Helical" evidence="1">
    <location>
        <begin position="121"/>
        <end position="146"/>
    </location>
</feature>
<feature type="transmembrane region" description="Helical" evidence="1">
    <location>
        <begin position="200"/>
        <end position="217"/>
    </location>
</feature>
<name>A0A6J7Q3B1_9ZZZZ</name>
<feature type="transmembrane region" description="Helical" evidence="1">
    <location>
        <begin position="54"/>
        <end position="71"/>
    </location>
</feature>
<feature type="transmembrane region" description="Helical" evidence="1">
    <location>
        <begin position="174"/>
        <end position="194"/>
    </location>
</feature>
<dbReference type="InterPro" id="IPR043130">
    <property type="entry name" value="CDP-OH_PTrfase_TM_dom"/>
</dbReference>
<protein>
    <submittedName>
        <fullName evidence="2">Unannotated protein</fullName>
    </submittedName>
</protein>
<dbReference type="Pfam" id="PF01066">
    <property type="entry name" value="CDP-OH_P_transf"/>
    <property type="match status" value="1"/>
</dbReference>
<dbReference type="InterPro" id="IPR000462">
    <property type="entry name" value="CDP-OH_P_trans"/>
</dbReference>
<keyword evidence="1" id="KW-0812">Transmembrane</keyword>
<dbReference type="Gene3D" id="1.20.120.1760">
    <property type="match status" value="1"/>
</dbReference>
<sequence length="235" mass="24781">MASRPGLTRDDYFRRWSALHGGYDPRSSRWATGWLAIVHAAARPFAVLRVPPDVITLLGLIVAGAAVWAASGGARWCLLAAAVVVASALVDGLDGAVAVMTDRTTRWGFVLDSVVDRVSDSLFLVALWVVGAPAWACVAAGALMMLQEYARARAGGAGMSEVGVVTVWERPTRVVVTAMFLLGAGLYVGASGQWATWGSWAWLGLGVVGLAQLLVVVRRRLSTEGSPSEALPHEG</sequence>
<proteinExistence type="predicted"/>
<evidence type="ECO:0000256" key="1">
    <source>
        <dbReference type="SAM" id="Phobius"/>
    </source>
</evidence>
<dbReference type="EMBL" id="CAFBOZ010000164">
    <property type="protein sequence ID" value="CAB5010093.1"/>
    <property type="molecule type" value="Genomic_DNA"/>
</dbReference>
<organism evidence="2">
    <name type="scientific">freshwater metagenome</name>
    <dbReference type="NCBI Taxonomy" id="449393"/>
    <lineage>
        <taxon>unclassified sequences</taxon>
        <taxon>metagenomes</taxon>
        <taxon>ecological metagenomes</taxon>
    </lineage>
</organism>
<feature type="transmembrane region" description="Helical" evidence="1">
    <location>
        <begin position="78"/>
        <end position="101"/>
    </location>
</feature>
<dbReference type="GO" id="GO:0008654">
    <property type="term" value="P:phospholipid biosynthetic process"/>
    <property type="evidence" value="ECO:0007669"/>
    <property type="project" value="InterPro"/>
</dbReference>
<gene>
    <name evidence="2" type="ORF">UFOPK3992_01182</name>
</gene>
<keyword evidence="1" id="KW-0472">Membrane</keyword>
<dbReference type="GO" id="GO:0016780">
    <property type="term" value="F:phosphotransferase activity, for other substituted phosphate groups"/>
    <property type="evidence" value="ECO:0007669"/>
    <property type="project" value="InterPro"/>
</dbReference>
<keyword evidence="1" id="KW-1133">Transmembrane helix</keyword>
<evidence type="ECO:0000313" key="2">
    <source>
        <dbReference type="EMBL" id="CAB5010093.1"/>
    </source>
</evidence>
<dbReference type="AlphaFoldDB" id="A0A6J7Q3B1"/>
<dbReference type="GO" id="GO:0016020">
    <property type="term" value="C:membrane"/>
    <property type="evidence" value="ECO:0007669"/>
    <property type="project" value="InterPro"/>
</dbReference>